<dbReference type="InterPro" id="IPR035979">
    <property type="entry name" value="RBD_domain_sf"/>
</dbReference>
<evidence type="ECO:0000313" key="6">
    <source>
        <dbReference type="EMBL" id="KAF9764546.1"/>
    </source>
</evidence>
<gene>
    <name evidence="6" type="primary">mrd1</name>
    <name evidence="6" type="ORF">NGRA_0480</name>
</gene>
<dbReference type="PANTHER" id="PTHR24012">
    <property type="entry name" value="RNA BINDING PROTEIN"/>
    <property type="match status" value="1"/>
</dbReference>
<dbReference type="PROSITE" id="PS50102">
    <property type="entry name" value="RRM"/>
    <property type="match status" value="2"/>
</dbReference>
<dbReference type="AlphaFoldDB" id="A0A9P6H1X8"/>
<evidence type="ECO:0000256" key="4">
    <source>
        <dbReference type="SAM" id="Coils"/>
    </source>
</evidence>
<protein>
    <submittedName>
        <fullName evidence="6">Multiple RNA-binding domain-containing protein 1</fullName>
    </submittedName>
</protein>
<name>A0A9P6H1X8_9MICR</name>
<dbReference type="Pfam" id="PF00076">
    <property type="entry name" value="RRM_1"/>
    <property type="match status" value="2"/>
</dbReference>
<feature type="coiled-coil region" evidence="4">
    <location>
        <begin position="326"/>
        <end position="353"/>
    </location>
</feature>
<sequence>MRIVIKNLPHFITEAEIHKEFSTQGEITDLFMLKDTSGKFRRVCFVGYKDEESAEKAVKKLNGIYLHNHKIGVFHSKLQDHRDISESEQRVAQYHSILFIKYLPKLETSLLEEELRKHGEISSIEFISKPTHYNCEVTYKNPEDAVNVLKNVVQVFGKPVTIKPNTKKTDSKKSEHYNTLFFNFESVINKTCENQKISKNDLVDLKDKELGSKIALLETNLVNQTNKFLLRNKIDLNNLTNEKNKKMLIVRNMEIEKCLDFMNVKGRIDVAPSKTLALLKFESEEECFKCYRNINLRRYNDTVVYCEFAPICKVEDIDNNGSSSKIDNNEENINNNEDNEENLKRTNKLLIKNLPFQATKSDVERLFKGKFNFTNVRIPKKRDGNSRGFCFVELDSEKSIFKAIEYFGKSTHLYGRRLVLERAKE</sequence>
<dbReference type="OrthoDB" id="439639at2759"/>
<evidence type="ECO:0000256" key="1">
    <source>
        <dbReference type="ARBA" id="ARBA00022737"/>
    </source>
</evidence>
<evidence type="ECO:0000256" key="2">
    <source>
        <dbReference type="ARBA" id="ARBA00022884"/>
    </source>
</evidence>
<dbReference type="InterPro" id="IPR000504">
    <property type="entry name" value="RRM_dom"/>
</dbReference>
<organism evidence="6 7">
    <name type="scientific">Nosema granulosis</name>
    <dbReference type="NCBI Taxonomy" id="83296"/>
    <lineage>
        <taxon>Eukaryota</taxon>
        <taxon>Fungi</taxon>
        <taxon>Fungi incertae sedis</taxon>
        <taxon>Microsporidia</taxon>
        <taxon>Nosematidae</taxon>
        <taxon>Nosema</taxon>
    </lineage>
</organism>
<reference evidence="6 7" key="1">
    <citation type="journal article" date="2020" name="Genome Biol. Evol.">
        <title>Comparative genomics of strictly vertically transmitted, feminizing microsporidia endosymbionts of amphipod crustaceans.</title>
        <authorList>
            <person name="Cormier A."/>
            <person name="Chebbi M.A."/>
            <person name="Giraud I."/>
            <person name="Wattier R."/>
            <person name="Teixeira M."/>
            <person name="Gilbert C."/>
            <person name="Rigaud T."/>
            <person name="Cordaux R."/>
        </authorList>
    </citation>
    <scope>NUCLEOTIDE SEQUENCE [LARGE SCALE GENOMIC DNA]</scope>
    <source>
        <strain evidence="6 7">Ou3-Ou53</strain>
    </source>
</reference>
<dbReference type="InterPro" id="IPR012677">
    <property type="entry name" value="Nucleotide-bd_a/b_plait_sf"/>
</dbReference>
<keyword evidence="7" id="KW-1185">Reference proteome</keyword>
<dbReference type="GO" id="GO:0003723">
    <property type="term" value="F:RNA binding"/>
    <property type="evidence" value="ECO:0007669"/>
    <property type="project" value="UniProtKB-UniRule"/>
</dbReference>
<keyword evidence="1" id="KW-0677">Repeat</keyword>
<keyword evidence="2 3" id="KW-0694">RNA-binding</keyword>
<keyword evidence="4" id="KW-0175">Coiled coil</keyword>
<evidence type="ECO:0000313" key="7">
    <source>
        <dbReference type="Proteomes" id="UP000740883"/>
    </source>
</evidence>
<evidence type="ECO:0000256" key="3">
    <source>
        <dbReference type="PROSITE-ProRule" id="PRU00176"/>
    </source>
</evidence>
<dbReference type="Gene3D" id="3.30.70.330">
    <property type="match status" value="3"/>
</dbReference>
<proteinExistence type="predicted"/>
<evidence type="ECO:0000259" key="5">
    <source>
        <dbReference type="PROSITE" id="PS50102"/>
    </source>
</evidence>
<dbReference type="Proteomes" id="UP000740883">
    <property type="component" value="Unassembled WGS sequence"/>
</dbReference>
<dbReference type="SMART" id="SM00360">
    <property type="entry name" value="RRM"/>
    <property type="match status" value="3"/>
</dbReference>
<dbReference type="EMBL" id="SBJO01000017">
    <property type="protein sequence ID" value="KAF9764546.1"/>
    <property type="molecule type" value="Genomic_DNA"/>
</dbReference>
<accession>A0A9P6H1X8</accession>
<comment type="caution">
    <text evidence="6">The sequence shown here is derived from an EMBL/GenBank/DDBJ whole genome shotgun (WGS) entry which is preliminary data.</text>
</comment>
<dbReference type="SUPFAM" id="SSF54928">
    <property type="entry name" value="RNA-binding domain, RBD"/>
    <property type="match status" value="3"/>
</dbReference>
<feature type="domain" description="RRM" evidence="5">
    <location>
        <begin position="1"/>
        <end position="78"/>
    </location>
</feature>
<feature type="domain" description="RRM" evidence="5">
    <location>
        <begin position="347"/>
        <end position="425"/>
    </location>
</feature>